<reference evidence="1" key="1">
    <citation type="submission" date="2014-12" db="EMBL/GenBank/DDBJ databases">
        <title>Insight into the proteome of Arion vulgaris.</title>
        <authorList>
            <person name="Aradska J."/>
            <person name="Bulat T."/>
            <person name="Smidak R."/>
            <person name="Sarate P."/>
            <person name="Gangsoo J."/>
            <person name="Sialana F."/>
            <person name="Bilban M."/>
            <person name="Lubec G."/>
        </authorList>
    </citation>
    <scope>NUCLEOTIDE SEQUENCE</scope>
    <source>
        <tissue evidence="1">Skin</tissue>
    </source>
</reference>
<sequence>MFWKQIRFANKTRIYMSTFTKSAGNQETYISSARRDSNISPSVCLEVVGDNYRTIDSGVEDCYLVVLHPPSVKVFSEIQNKALETTSLRRPTNLESKVQHLLSDTGNRSTHFQCIRDGKLHYLDI</sequence>
<gene>
    <name evidence="1" type="primary">ORF187734</name>
</gene>
<evidence type="ECO:0000313" key="1">
    <source>
        <dbReference type="EMBL" id="CEK92329.1"/>
    </source>
</evidence>
<dbReference type="EMBL" id="HACG01045464">
    <property type="protein sequence ID" value="CEK92329.1"/>
    <property type="molecule type" value="Transcribed_RNA"/>
</dbReference>
<organism evidence="1">
    <name type="scientific">Arion vulgaris</name>
    <dbReference type="NCBI Taxonomy" id="1028688"/>
    <lineage>
        <taxon>Eukaryota</taxon>
        <taxon>Metazoa</taxon>
        <taxon>Spiralia</taxon>
        <taxon>Lophotrochozoa</taxon>
        <taxon>Mollusca</taxon>
        <taxon>Gastropoda</taxon>
        <taxon>Heterobranchia</taxon>
        <taxon>Euthyneura</taxon>
        <taxon>Panpulmonata</taxon>
        <taxon>Eupulmonata</taxon>
        <taxon>Stylommatophora</taxon>
        <taxon>Helicina</taxon>
        <taxon>Arionoidea</taxon>
        <taxon>Arionidae</taxon>
        <taxon>Arion</taxon>
    </lineage>
</organism>
<accession>A0A0B7BG73</accession>
<name>A0A0B7BG73_9EUPU</name>
<protein>
    <submittedName>
        <fullName evidence="1">Uncharacterized protein</fullName>
    </submittedName>
</protein>
<dbReference type="AlphaFoldDB" id="A0A0B7BG73"/>
<proteinExistence type="predicted"/>